<gene>
    <name evidence="8" type="ORF">MELIAE_LOCUS69</name>
</gene>
<sequence length="500" mass="55244">MAAFRTFRKSLGSCTMELQNKKSSNHTDNGKQPWYGSKSSCQTDKSSSNDDVFMTFQSKDPIISIPMQEKSSKEKAAGGHGLTVEHPTSYVETIMHLFKGNVGSGIFAMGDAIKNAGILLGPGVVLILGIICVHCQHLLLSASKTMVDKLQLTEAPDYAQTVQIVIENGPRPIQKFGKTMKTVVNMFLCVTQLGFCCVYFVFISENLKQVCDFYGYELDVHFHMAIILLPILLTALIRNLKYLAPFSTFANILMFVGILTCLYYSCLDLPKISERKYVANWQQLPLFFGTALFAFEGIGLVLPLQNEMKEPRKFKTPFGVLNVGMTFVIILYLMVGFLGYLKFGEDIKGSVTLNLPESDILAQSVKIIIPLGILLTYSLQFYIAVEITWPTVLNFIGPVKYPVMAELTFRSLLVLVTFVLAEAIPFLGLFISLVGAVSSSALALLFPPLLEIVIDYTSDNLRASCVIKNIVIMLVALCGMATGGYESIHSIINAFSEQSH</sequence>
<evidence type="ECO:0000256" key="6">
    <source>
        <dbReference type="SAM" id="Phobius"/>
    </source>
</evidence>
<feature type="domain" description="Amino acid transporter transmembrane" evidence="7">
    <location>
        <begin position="86"/>
        <end position="488"/>
    </location>
</feature>
<dbReference type="Proteomes" id="UP001154078">
    <property type="component" value="Chromosome 1"/>
</dbReference>
<keyword evidence="2 6" id="KW-0812">Transmembrane</keyword>
<evidence type="ECO:0000256" key="4">
    <source>
        <dbReference type="ARBA" id="ARBA00023136"/>
    </source>
</evidence>
<evidence type="ECO:0000313" key="9">
    <source>
        <dbReference type="Proteomes" id="UP001154078"/>
    </source>
</evidence>
<feature type="transmembrane region" description="Helical" evidence="6">
    <location>
        <begin position="316"/>
        <end position="340"/>
    </location>
</feature>
<dbReference type="GO" id="GO:0015179">
    <property type="term" value="F:L-amino acid transmembrane transporter activity"/>
    <property type="evidence" value="ECO:0007669"/>
    <property type="project" value="TreeGrafter"/>
</dbReference>
<dbReference type="AlphaFoldDB" id="A0A9P0AMK0"/>
<name>A0A9P0AMK0_BRAAE</name>
<dbReference type="GO" id="GO:0005774">
    <property type="term" value="C:vacuolar membrane"/>
    <property type="evidence" value="ECO:0007669"/>
    <property type="project" value="TreeGrafter"/>
</dbReference>
<evidence type="ECO:0000256" key="2">
    <source>
        <dbReference type="ARBA" id="ARBA00022692"/>
    </source>
</evidence>
<comment type="subcellular location">
    <subcellularLocation>
        <location evidence="1">Membrane</location>
        <topology evidence="1">Multi-pass membrane protein</topology>
    </subcellularLocation>
</comment>
<feature type="transmembrane region" description="Helical" evidence="6">
    <location>
        <begin position="222"/>
        <end position="240"/>
    </location>
</feature>
<dbReference type="OrthoDB" id="1684102at2759"/>
<keyword evidence="9" id="KW-1185">Reference proteome</keyword>
<evidence type="ECO:0000256" key="3">
    <source>
        <dbReference type="ARBA" id="ARBA00022989"/>
    </source>
</evidence>
<accession>A0A9P0AMK0</accession>
<feature type="region of interest" description="Disordered" evidence="5">
    <location>
        <begin position="18"/>
        <end position="48"/>
    </location>
</feature>
<evidence type="ECO:0000259" key="7">
    <source>
        <dbReference type="Pfam" id="PF01490"/>
    </source>
</evidence>
<dbReference type="Pfam" id="PF01490">
    <property type="entry name" value="Aa_trans"/>
    <property type="match status" value="1"/>
</dbReference>
<reference evidence="8" key="1">
    <citation type="submission" date="2021-12" db="EMBL/GenBank/DDBJ databases">
        <authorList>
            <person name="King R."/>
        </authorList>
    </citation>
    <scope>NUCLEOTIDE SEQUENCE</scope>
</reference>
<proteinExistence type="predicted"/>
<organism evidence="8 9">
    <name type="scientific">Brassicogethes aeneus</name>
    <name type="common">Rape pollen beetle</name>
    <name type="synonym">Meligethes aeneus</name>
    <dbReference type="NCBI Taxonomy" id="1431903"/>
    <lineage>
        <taxon>Eukaryota</taxon>
        <taxon>Metazoa</taxon>
        <taxon>Ecdysozoa</taxon>
        <taxon>Arthropoda</taxon>
        <taxon>Hexapoda</taxon>
        <taxon>Insecta</taxon>
        <taxon>Pterygota</taxon>
        <taxon>Neoptera</taxon>
        <taxon>Endopterygota</taxon>
        <taxon>Coleoptera</taxon>
        <taxon>Polyphaga</taxon>
        <taxon>Cucujiformia</taxon>
        <taxon>Nitidulidae</taxon>
        <taxon>Meligethinae</taxon>
        <taxon>Brassicogethes</taxon>
    </lineage>
</organism>
<feature type="transmembrane region" description="Helical" evidence="6">
    <location>
        <begin position="183"/>
        <end position="202"/>
    </location>
</feature>
<evidence type="ECO:0000313" key="8">
    <source>
        <dbReference type="EMBL" id="CAH0545727.1"/>
    </source>
</evidence>
<feature type="transmembrane region" description="Helical" evidence="6">
    <location>
        <begin position="466"/>
        <end position="485"/>
    </location>
</feature>
<dbReference type="PANTHER" id="PTHR22950:SF349">
    <property type="entry name" value="AMINO ACID TRANSPORTER TRANSMEMBRANE DOMAIN-CONTAINING PROTEIN"/>
    <property type="match status" value="1"/>
</dbReference>
<keyword evidence="4 6" id="KW-0472">Membrane</keyword>
<keyword evidence="3 6" id="KW-1133">Transmembrane helix</keyword>
<dbReference type="PANTHER" id="PTHR22950">
    <property type="entry name" value="AMINO ACID TRANSPORTER"/>
    <property type="match status" value="1"/>
</dbReference>
<evidence type="ECO:0000256" key="1">
    <source>
        <dbReference type="ARBA" id="ARBA00004141"/>
    </source>
</evidence>
<dbReference type="EMBL" id="OV121132">
    <property type="protein sequence ID" value="CAH0545727.1"/>
    <property type="molecule type" value="Genomic_DNA"/>
</dbReference>
<dbReference type="InterPro" id="IPR013057">
    <property type="entry name" value="AA_transpt_TM"/>
</dbReference>
<protein>
    <recommendedName>
        <fullName evidence="7">Amino acid transporter transmembrane domain-containing protein</fullName>
    </recommendedName>
</protein>
<feature type="transmembrane region" description="Helical" evidence="6">
    <location>
        <begin position="285"/>
        <end position="304"/>
    </location>
</feature>
<feature type="transmembrane region" description="Helical" evidence="6">
    <location>
        <begin position="247"/>
        <end position="265"/>
    </location>
</feature>
<evidence type="ECO:0000256" key="5">
    <source>
        <dbReference type="SAM" id="MobiDB-lite"/>
    </source>
</evidence>
<feature type="transmembrane region" description="Helical" evidence="6">
    <location>
        <begin position="360"/>
        <end position="383"/>
    </location>
</feature>
<feature type="compositionally biased region" description="Low complexity" evidence="5">
    <location>
        <begin position="37"/>
        <end position="46"/>
    </location>
</feature>